<sequence length="265" mass="27100">MSCASATLVVWTSGWLHGLAAADDVLDALHTWAEQHEVVADDDGTATALDLPGPDEAPVGPALLLAALRRAGATSARLALPIPGDVRGLGGKGPLSTCALRSGEALVIPSVHVGLVPKIVADGVMRWTVFDLPSSNGLEHIPIGEAEHGLGAALREATAALASLDVAKHRPNVRKEIADLAAANSALPWPAAMPPRALRVLQRAAEVDAILSVARSDAPGGAMSASAMSARTDALKPVSEAVRRARCAAIDEAVRVLADSGAGRH</sequence>
<protein>
    <recommendedName>
        <fullName evidence="3">Serine/threonine protein kinase</fullName>
    </recommendedName>
</protein>
<evidence type="ECO:0000313" key="1">
    <source>
        <dbReference type="EMBL" id="KJK48816.1"/>
    </source>
</evidence>
<evidence type="ECO:0000313" key="2">
    <source>
        <dbReference type="Proteomes" id="UP000033393"/>
    </source>
</evidence>
<dbReference type="RefSeq" id="WP_045312299.1">
    <property type="nucleotide sequence ID" value="NZ_JYJG01000097.1"/>
</dbReference>
<dbReference type="PATRIC" id="fig|68170.10.peg.4002"/>
<accession>A0A0F0H1T7</accession>
<keyword evidence="2" id="KW-1185">Reference proteome</keyword>
<organism evidence="1 2">
    <name type="scientific">Lentzea aerocolonigenes</name>
    <name type="common">Lechevalieria aerocolonigenes</name>
    <name type="synonym">Saccharothrix aerocolonigenes</name>
    <dbReference type="NCBI Taxonomy" id="68170"/>
    <lineage>
        <taxon>Bacteria</taxon>
        <taxon>Bacillati</taxon>
        <taxon>Actinomycetota</taxon>
        <taxon>Actinomycetes</taxon>
        <taxon>Pseudonocardiales</taxon>
        <taxon>Pseudonocardiaceae</taxon>
        <taxon>Lentzea</taxon>
    </lineage>
</organism>
<name>A0A0F0H1T7_LENAE</name>
<dbReference type="OrthoDB" id="5188961at2"/>
<comment type="caution">
    <text evidence="1">The sequence shown here is derived from an EMBL/GenBank/DDBJ whole genome shotgun (WGS) entry which is preliminary data.</text>
</comment>
<reference evidence="1 2" key="1">
    <citation type="submission" date="2015-02" db="EMBL/GenBank/DDBJ databases">
        <authorList>
            <person name="Ju K.-S."/>
            <person name="Doroghazi J.R."/>
            <person name="Metcalf W."/>
        </authorList>
    </citation>
    <scope>NUCLEOTIDE SEQUENCE [LARGE SCALE GENOMIC DNA]</scope>
    <source>
        <strain evidence="1 2">NRRL B-16140</strain>
    </source>
</reference>
<dbReference type="eggNOG" id="ENOG5032EQ4">
    <property type="taxonomic scope" value="Bacteria"/>
</dbReference>
<dbReference type="STRING" id="68170.GCA_000974445_01477"/>
<dbReference type="Proteomes" id="UP000033393">
    <property type="component" value="Unassembled WGS sequence"/>
</dbReference>
<dbReference type="AlphaFoldDB" id="A0A0F0H1T7"/>
<dbReference type="EMBL" id="JYJG01000097">
    <property type="protein sequence ID" value="KJK48816.1"/>
    <property type="molecule type" value="Genomic_DNA"/>
</dbReference>
<gene>
    <name evidence="1" type="ORF">UK23_15890</name>
</gene>
<proteinExistence type="predicted"/>
<evidence type="ECO:0008006" key="3">
    <source>
        <dbReference type="Google" id="ProtNLM"/>
    </source>
</evidence>